<dbReference type="OrthoDB" id="5985073at2759"/>
<dbReference type="Gene3D" id="3.10.350.10">
    <property type="entry name" value="LysM domain"/>
    <property type="match status" value="1"/>
</dbReference>
<keyword evidence="4" id="KW-1185">Reference proteome</keyword>
<feature type="non-terminal residue" evidence="3">
    <location>
        <position position="1"/>
    </location>
</feature>
<organism evidence="3 4">
    <name type="scientific">Lunasporangiospora selenospora</name>
    <dbReference type="NCBI Taxonomy" id="979761"/>
    <lineage>
        <taxon>Eukaryota</taxon>
        <taxon>Fungi</taxon>
        <taxon>Fungi incertae sedis</taxon>
        <taxon>Mucoromycota</taxon>
        <taxon>Mortierellomycotina</taxon>
        <taxon>Mortierellomycetes</taxon>
        <taxon>Mortierellales</taxon>
        <taxon>Mortierellaceae</taxon>
        <taxon>Lunasporangiospora</taxon>
    </lineage>
</organism>
<dbReference type="EMBL" id="JAABOA010005213">
    <property type="protein sequence ID" value="KAF9577159.1"/>
    <property type="molecule type" value="Genomic_DNA"/>
</dbReference>
<name>A0A9P6FKY1_9FUNG</name>
<evidence type="ECO:0000313" key="4">
    <source>
        <dbReference type="Proteomes" id="UP000780801"/>
    </source>
</evidence>
<dbReference type="InterPro" id="IPR036779">
    <property type="entry name" value="LysM_dom_sf"/>
</dbReference>
<comment type="caution">
    <text evidence="3">The sequence shown here is derived from an EMBL/GenBank/DDBJ whole genome shotgun (WGS) entry which is preliminary data.</text>
</comment>
<accession>A0A9P6FKY1</accession>
<sequence>MKFSLSLAVLALAASQAAAVIPIPVKNCIKTVVVKPTDSTCIQFSADNGITFKQLLAWNQKLRPDCKNLDVD</sequence>
<gene>
    <name evidence="3" type="ORF">BGW38_007814</name>
</gene>
<protein>
    <recommendedName>
        <fullName evidence="2">LysM domain-containing protein</fullName>
    </recommendedName>
</protein>
<keyword evidence="1" id="KW-0732">Signal</keyword>
<dbReference type="AlphaFoldDB" id="A0A9P6FKY1"/>
<evidence type="ECO:0000256" key="1">
    <source>
        <dbReference type="SAM" id="SignalP"/>
    </source>
</evidence>
<evidence type="ECO:0000259" key="2">
    <source>
        <dbReference type="PROSITE" id="PS51782"/>
    </source>
</evidence>
<feature type="chain" id="PRO_5040263419" description="LysM domain-containing protein" evidence="1">
    <location>
        <begin position="20"/>
        <end position="72"/>
    </location>
</feature>
<feature type="signal peptide" evidence="1">
    <location>
        <begin position="1"/>
        <end position="19"/>
    </location>
</feature>
<feature type="domain" description="LysM" evidence="2">
    <location>
        <begin position="30"/>
        <end position="72"/>
    </location>
</feature>
<proteinExistence type="predicted"/>
<evidence type="ECO:0000313" key="3">
    <source>
        <dbReference type="EMBL" id="KAF9577159.1"/>
    </source>
</evidence>
<dbReference type="PROSITE" id="PS51782">
    <property type="entry name" value="LYSM"/>
    <property type="match status" value="1"/>
</dbReference>
<dbReference type="InterPro" id="IPR018392">
    <property type="entry name" value="LysM"/>
</dbReference>
<dbReference type="Proteomes" id="UP000780801">
    <property type="component" value="Unassembled WGS sequence"/>
</dbReference>
<reference evidence="3" key="1">
    <citation type="journal article" date="2020" name="Fungal Divers.">
        <title>Resolving the Mortierellaceae phylogeny through synthesis of multi-gene phylogenetics and phylogenomics.</title>
        <authorList>
            <person name="Vandepol N."/>
            <person name="Liber J."/>
            <person name="Desiro A."/>
            <person name="Na H."/>
            <person name="Kennedy M."/>
            <person name="Barry K."/>
            <person name="Grigoriev I.V."/>
            <person name="Miller A.N."/>
            <person name="O'Donnell K."/>
            <person name="Stajich J.E."/>
            <person name="Bonito G."/>
        </authorList>
    </citation>
    <scope>NUCLEOTIDE SEQUENCE</scope>
    <source>
        <strain evidence="3">KOD1015</strain>
    </source>
</reference>